<evidence type="ECO:0000313" key="1">
    <source>
        <dbReference type="EMBL" id="PRC90560.1"/>
    </source>
</evidence>
<dbReference type="RefSeq" id="WP_105534442.1">
    <property type="nucleotide sequence ID" value="NZ_PUGF01000057.1"/>
</dbReference>
<dbReference type="Pfam" id="PF13332">
    <property type="entry name" value="Fil_haemagg_2"/>
    <property type="match status" value="1"/>
</dbReference>
<protein>
    <submittedName>
        <fullName evidence="1">Hemagluttinin repeat</fullName>
    </submittedName>
</protein>
<dbReference type="EMBL" id="PUGF01000057">
    <property type="protein sequence ID" value="PRC90560.1"/>
    <property type="molecule type" value="Genomic_DNA"/>
</dbReference>
<comment type="caution">
    <text evidence="1">The sequence shown here is derived from an EMBL/GenBank/DDBJ whole genome shotgun (WGS) entry which is preliminary data.</text>
</comment>
<dbReference type="Proteomes" id="UP000237839">
    <property type="component" value="Unassembled WGS sequence"/>
</dbReference>
<dbReference type="GO" id="GO:0003824">
    <property type="term" value="F:catalytic activity"/>
    <property type="evidence" value="ECO:0007669"/>
    <property type="project" value="UniProtKB-ARBA"/>
</dbReference>
<organism evidence="1 2">
    <name type="scientific">Solimicrobium silvestre</name>
    <dbReference type="NCBI Taxonomy" id="2099400"/>
    <lineage>
        <taxon>Bacteria</taxon>
        <taxon>Pseudomonadati</taxon>
        <taxon>Pseudomonadota</taxon>
        <taxon>Betaproteobacteria</taxon>
        <taxon>Burkholderiales</taxon>
        <taxon>Oxalobacteraceae</taxon>
        <taxon>Solimicrobium</taxon>
    </lineage>
</organism>
<keyword evidence="2" id="KW-1185">Reference proteome</keyword>
<gene>
    <name evidence="1" type="ORF">S2091_4734</name>
</gene>
<dbReference type="InterPro" id="IPR025157">
    <property type="entry name" value="Hemagglutinin_rpt"/>
</dbReference>
<name>A0A2S9GS61_9BURK</name>
<dbReference type="AlphaFoldDB" id="A0A2S9GS61"/>
<reference evidence="1 2" key="1">
    <citation type="submission" date="2018-02" db="EMBL/GenBank/DDBJ databases">
        <title>Solimicrobium silvestre gen. nov., sp. nov., isolated from alpine forest soil.</title>
        <authorList>
            <person name="Margesin R."/>
            <person name="Albuquerque L."/>
            <person name="Zhang D.-C."/>
            <person name="Froufe H.J.C."/>
            <person name="Severino R."/>
            <person name="Roxo I."/>
            <person name="Egas C."/>
            <person name="Da Costa M.S."/>
        </authorList>
    </citation>
    <scope>NUCLEOTIDE SEQUENCE [LARGE SCALE GENOMIC DNA]</scope>
    <source>
        <strain evidence="1 2">S20-91</strain>
    </source>
</reference>
<proteinExistence type="predicted"/>
<dbReference type="OrthoDB" id="5666689at2"/>
<evidence type="ECO:0000313" key="2">
    <source>
        <dbReference type="Proteomes" id="UP000237839"/>
    </source>
</evidence>
<sequence>MEGAKLQANDIALDAANNINLLAAKNTSDLQSSNSGSSAGIGATLGSNGQQTGLSFQISVSQSKGHANGSETTYDNTQITATDKLSIKSGNDTNLIGAQLAADKVKANIGDNLNIVTLQDQSNYDSKQENGGFSLSLCIPPICAGTPVTVSINYEKQTVNHNYQSAAGKGA</sequence>
<accession>A0A2S9GS61</accession>